<dbReference type="Gene3D" id="3.40.50.1820">
    <property type="entry name" value="alpha/beta hydrolase"/>
    <property type="match status" value="1"/>
</dbReference>
<dbReference type="InterPro" id="IPR010963">
    <property type="entry name" value="PHA_synth_I"/>
</dbReference>
<evidence type="ECO:0000256" key="3">
    <source>
        <dbReference type="ARBA" id="ARBA00022679"/>
    </source>
</evidence>
<name>A0A5C0B6V3_9BURK</name>
<reference evidence="6 7" key="1">
    <citation type="submission" date="2019-08" db="EMBL/GenBank/DDBJ databases">
        <title>Amphibian skin-associated Pigmentiphaga: genome sequence and occurrence across geography and hosts.</title>
        <authorList>
            <person name="Bletz M.C."/>
            <person name="Bunk B."/>
            <person name="Sproeer C."/>
            <person name="Biwer P."/>
            <person name="Reiter S."/>
            <person name="Rabemananjara F.C.E."/>
            <person name="Schulz S."/>
            <person name="Overmann J."/>
            <person name="Vences M."/>
        </authorList>
    </citation>
    <scope>NUCLEOTIDE SEQUENCE [LARGE SCALE GENOMIC DNA]</scope>
    <source>
        <strain evidence="6 7">Mada1488</strain>
    </source>
</reference>
<dbReference type="Pfam" id="PF07167">
    <property type="entry name" value="PhaC_N"/>
    <property type="match status" value="1"/>
</dbReference>
<evidence type="ECO:0000313" key="7">
    <source>
        <dbReference type="Proteomes" id="UP000325161"/>
    </source>
</evidence>
<dbReference type="PANTHER" id="PTHR36837:SF5">
    <property type="entry name" value="POLY-3-HYDROXYBUTYRATE SYNTHASE"/>
    <property type="match status" value="1"/>
</dbReference>
<organism evidence="6 7">
    <name type="scientific">Pigmentiphaga aceris</name>
    <dbReference type="NCBI Taxonomy" id="1940612"/>
    <lineage>
        <taxon>Bacteria</taxon>
        <taxon>Pseudomonadati</taxon>
        <taxon>Pseudomonadota</taxon>
        <taxon>Betaproteobacteria</taxon>
        <taxon>Burkholderiales</taxon>
        <taxon>Alcaligenaceae</taxon>
        <taxon>Pigmentiphaga</taxon>
    </lineage>
</organism>
<dbReference type="EMBL" id="CP043046">
    <property type="protein sequence ID" value="QEI09230.1"/>
    <property type="molecule type" value="Genomic_DNA"/>
</dbReference>
<dbReference type="OrthoDB" id="7208816at2"/>
<evidence type="ECO:0000259" key="5">
    <source>
        <dbReference type="Pfam" id="PF07167"/>
    </source>
</evidence>
<dbReference type="GO" id="GO:0016746">
    <property type="term" value="F:acyltransferase activity"/>
    <property type="evidence" value="ECO:0007669"/>
    <property type="project" value="UniProtKB-KW"/>
</dbReference>
<dbReference type="SUPFAM" id="SSF53474">
    <property type="entry name" value="alpha/beta-Hydrolases"/>
    <property type="match status" value="1"/>
</dbReference>
<dbReference type="InterPro" id="IPR029058">
    <property type="entry name" value="AB_hydrolase_fold"/>
</dbReference>
<dbReference type="Proteomes" id="UP000325161">
    <property type="component" value="Chromosome"/>
</dbReference>
<dbReference type="GO" id="GO:0005737">
    <property type="term" value="C:cytoplasm"/>
    <property type="evidence" value="ECO:0007669"/>
    <property type="project" value="UniProtKB-SubCell"/>
</dbReference>
<dbReference type="NCBIfam" id="TIGR01838">
    <property type="entry name" value="PHA_synth_I"/>
    <property type="match status" value="1"/>
</dbReference>
<sequence length="534" mass="58741">MPDGVALSPERVSAIQHSFNEDWKRLCETAARGQLAPVTDRRFSSPAWRDSQPHLFMAHAYLNTANAMRQLADSVEATPHVQQCIRFAVDQWIDATAPSNFLAFNPDAQRTLIESKGASLQAGITNMLDDMRRGRISQTDESGFHVGENLATTPGSVIFENRLIQLIQYAPTTPNVYTRPLLVVPPCINKFYILDLQAGNSFVRHAVEAGFTVFIVSWRNPLPSDTDGILQATWDDYLSEGVLEAIRVAGEVSGQKQINALGFCVGGTLLASALAVARARGDDPVASLTLLTTLLDFSNTGVLDVFIDETHVRMREQQLGAGGLLTAGELASTFSFLRPNELVWNYVVGNYLKGEKPQAFDLLYWNADSTNLPGPLFTWYLRNTYLENKLRRPDCLVSCGQSIDLGRLDMPSYIYGSRDDHIVPWQAAYASTEIVGGDARFVLGASGHIAGVVNPPAKKKRSHWLLDTPDAALPESADDWLASATEYPGSWWDDWTTWLASHAGRKKKASATQGSTAYPVIEPAPGRYVQVRAI</sequence>
<evidence type="ECO:0000256" key="4">
    <source>
        <dbReference type="ARBA" id="ARBA00023315"/>
    </source>
</evidence>
<dbReference type="GO" id="GO:0042619">
    <property type="term" value="P:poly-hydroxybutyrate biosynthetic process"/>
    <property type="evidence" value="ECO:0007669"/>
    <property type="project" value="InterPro"/>
</dbReference>
<dbReference type="AlphaFoldDB" id="A0A5C0B6V3"/>
<evidence type="ECO:0000256" key="2">
    <source>
        <dbReference type="ARBA" id="ARBA00022490"/>
    </source>
</evidence>
<protein>
    <submittedName>
        <fullName evidence="6">Class I poly(R)-hydroxyalkanoic acid synthase</fullName>
    </submittedName>
</protein>
<keyword evidence="4" id="KW-0012">Acyltransferase</keyword>
<keyword evidence="2" id="KW-0963">Cytoplasm</keyword>
<dbReference type="InterPro" id="IPR010941">
    <property type="entry name" value="PhaC_N"/>
</dbReference>
<comment type="subcellular location">
    <subcellularLocation>
        <location evidence="1">Cytoplasm</location>
    </subcellularLocation>
</comment>
<evidence type="ECO:0000256" key="1">
    <source>
        <dbReference type="ARBA" id="ARBA00004496"/>
    </source>
</evidence>
<dbReference type="PANTHER" id="PTHR36837">
    <property type="entry name" value="POLY(3-HYDROXYALKANOATE) POLYMERASE SUBUNIT PHAC"/>
    <property type="match status" value="1"/>
</dbReference>
<keyword evidence="3" id="KW-0808">Transferase</keyword>
<gene>
    <name evidence="6" type="primary">phaC</name>
    <name evidence="6" type="ORF">FXN63_10295</name>
</gene>
<evidence type="ECO:0000313" key="6">
    <source>
        <dbReference type="EMBL" id="QEI09230.1"/>
    </source>
</evidence>
<feature type="domain" description="Poly-beta-hydroxybutyrate polymerase N-terminal" evidence="5">
    <location>
        <begin position="40"/>
        <end position="205"/>
    </location>
</feature>
<accession>A0A5C0B6V3</accession>
<dbReference type="InterPro" id="IPR051321">
    <property type="entry name" value="PHA/PHB_synthase"/>
</dbReference>
<keyword evidence="7" id="KW-1185">Reference proteome</keyword>
<proteinExistence type="predicted"/>
<dbReference type="KEGG" id="pacr:FXN63_10295"/>